<accession>A0AAE4S9K9</accession>
<dbReference type="Pfam" id="PF00535">
    <property type="entry name" value="Glycos_transf_2"/>
    <property type="match status" value="1"/>
</dbReference>
<dbReference type="InterPro" id="IPR050834">
    <property type="entry name" value="Glycosyltransf_2"/>
</dbReference>
<feature type="domain" description="Glycosyltransferase 2-like" evidence="1">
    <location>
        <begin position="13"/>
        <end position="147"/>
    </location>
</feature>
<keyword evidence="3" id="KW-1185">Reference proteome</keyword>
<evidence type="ECO:0000259" key="1">
    <source>
        <dbReference type="Pfam" id="PF00535"/>
    </source>
</evidence>
<dbReference type="Proteomes" id="UP001273136">
    <property type="component" value="Unassembled WGS sequence"/>
</dbReference>
<dbReference type="InterPro" id="IPR001173">
    <property type="entry name" value="Glyco_trans_2-like"/>
</dbReference>
<sequence length="328" mass="37614">MSTVSAESKSLVSIIIPIYNGINYIETTLNDLFAQTYQNFEIIIAYDEKSTDNTLALLQKISKNHPINIDIGNDSSTGAARNRGISLAKGEYIVFVDSDDRILPDYLESMLTVFEAHPELDVVCCGTLFIHDTKIPYGLQKAKNSPTEIILYQKDDAIMLKIFDILPWGIWAHMIRRAFLIDNNLKLPDCTVREDLVFTLNLFMHAEKIGYSTKIVYLYLKHAESLTTSKFDKWWKESQISRNELAKLSQNLPQNAAKEILYRDQRLVAAGSACSYDYKTYLTVLHQYDVSHLSFYRGGDSISGKMSVIVFNISKYLYYRSIRYMKKI</sequence>
<dbReference type="EMBL" id="JAWDKA010000005">
    <property type="protein sequence ID" value="MDV0441932.1"/>
    <property type="molecule type" value="Genomic_DNA"/>
</dbReference>
<dbReference type="InterPro" id="IPR029044">
    <property type="entry name" value="Nucleotide-diphossugar_trans"/>
</dbReference>
<gene>
    <name evidence="2" type="ORF">McpAg1_11460</name>
</gene>
<dbReference type="SUPFAM" id="SSF53448">
    <property type="entry name" value="Nucleotide-diphospho-sugar transferases"/>
    <property type="match status" value="1"/>
</dbReference>
<dbReference type="Gene3D" id="3.90.550.10">
    <property type="entry name" value="Spore Coat Polysaccharide Biosynthesis Protein SpsA, Chain A"/>
    <property type="match status" value="1"/>
</dbReference>
<evidence type="ECO:0000313" key="2">
    <source>
        <dbReference type="EMBL" id="MDV0441932.1"/>
    </source>
</evidence>
<organism evidence="2 3">
    <name type="scientific">Methanorbis furvi</name>
    <dbReference type="NCBI Taxonomy" id="3028299"/>
    <lineage>
        <taxon>Archaea</taxon>
        <taxon>Methanobacteriati</taxon>
        <taxon>Methanobacteriota</taxon>
        <taxon>Stenosarchaea group</taxon>
        <taxon>Methanomicrobia</taxon>
        <taxon>Methanomicrobiales</taxon>
        <taxon>Methanocorpusculaceae</taxon>
        <taxon>Methanorbis</taxon>
    </lineage>
</organism>
<dbReference type="PANTHER" id="PTHR43685:SF2">
    <property type="entry name" value="GLYCOSYLTRANSFERASE 2-LIKE DOMAIN-CONTAINING PROTEIN"/>
    <property type="match status" value="1"/>
</dbReference>
<name>A0AAE4S9K9_9EURY</name>
<dbReference type="PANTHER" id="PTHR43685">
    <property type="entry name" value="GLYCOSYLTRANSFERASE"/>
    <property type="match status" value="1"/>
</dbReference>
<dbReference type="AlphaFoldDB" id="A0AAE4S9K9"/>
<protein>
    <recommendedName>
        <fullName evidence="1">Glycosyltransferase 2-like domain-containing protein</fullName>
    </recommendedName>
</protein>
<reference evidence="2" key="1">
    <citation type="submission" date="2023-06" db="EMBL/GenBank/DDBJ databases">
        <title>Genome sequence of Methancorpusculaceae sp. Ag1.</title>
        <authorList>
            <person name="Protasov E."/>
            <person name="Platt K."/>
            <person name="Poehlein A."/>
            <person name="Daniel R."/>
            <person name="Brune A."/>
        </authorList>
    </citation>
    <scope>NUCLEOTIDE SEQUENCE</scope>
    <source>
        <strain evidence="2">Ag1</strain>
    </source>
</reference>
<dbReference type="RefSeq" id="WP_338094333.1">
    <property type="nucleotide sequence ID" value="NZ_JAWDKA010000005.1"/>
</dbReference>
<proteinExistence type="predicted"/>
<evidence type="ECO:0000313" key="3">
    <source>
        <dbReference type="Proteomes" id="UP001273136"/>
    </source>
</evidence>
<comment type="caution">
    <text evidence="2">The sequence shown here is derived from an EMBL/GenBank/DDBJ whole genome shotgun (WGS) entry which is preliminary data.</text>
</comment>
<dbReference type="CDD" id="cd00761">
    <property type="entry name" value="Glyco_tranf_GTA_type"/>
    <property type="match status" value="1"/>
</dbReference>